<dbReference type="PANTHER" id="PTHR43065">
    <property type="entry name" value="SENSOR HISTIDINE KINASE"/>
    <property type="match status" value="1"/>
</dbReference>
<evidence type="ECO:0000256" key="10">
    <source>
        <dbReference type="ARBA" id="ARBA00022777"/>
    </source>
</evidence>
<keyword evidence="14 16" id="KW-0472">Membrane</keyword>
<dbReference type="InterPro" id="IPR033479">
    <property type="entry name" value="dCache_1"/>
</dbReference>
<dbReference type="SMART" id="SM00388">
    <property type="entry name" value="HisKA"/>
    <property type="match status" value="1"/>
</dbReference>
<dbReference type="EMBL" id="QEXO01000001">
    <property type="protein sequence ID" value="PWE16193.1"/>
    <property type="molecule type" value="Genomic_DNA"/>
</dbReference>
<dbReference type="Pfam" id="PF00512">
    <property type="entry name" value="HisKA"/>
    <property type="match status" value="1"/>
</dbReference>
<evidence type="ECO:0000259" key="17">
    <source>
        <dbReference type="PROSITE" id="PS50109"/>
    </source>
</evidence>
<dbReference type="CDD" id="cd00082">
    <property type="entry name" value="HisKA"/>
    <property type="match status" value="1"/>
</dbReference>
<keyword evidence="5" id="KW-0997">Cell inner membrane</keyword>
<dbReference type="InterPro" id="IPR036890">
    <property type="entry name" value="HATPase_C_sf"/>
</dbReference>
<dbReference type="PROSITE" id="PS50109">
    <property type="entry name" value="HIS_KIN"/>
    <property type="match status" value="1"/>
</dbReference>
<reference evidence="18 19" key="2">
    <citation type="submission" date="2018-05" db="EMBL/GenBank/DDBJ databases">
        <authorList>
            <person name="Lanie J.A."/>
            <person name="Ng W.-L."/>
            <person name="Kazmierczak K.M."/>
            <person name="Andrzejewski T.M."/>
            <person name="Davidsen T.M."/>
            <person name="Wayne K.J."/>
            <person name="Tettelin H."/>
            <person name="Glass J.I."/>
            <person name="Rusch D."/>
            <person name="Podicherti R."/>
            <person name="Tsui H.-C.T."/>
            <person name="Winkler M.E."/>
        </authorList>
    </citation>
    <scope>NUCLEOTIDE SEQUENCE [LARGE SCALE GENOMIC DNA]</scope>
    <source>
        <strain evidence="18 19">YBY</strain>
    </source>
</reference>
<accession>A0A2U2BQA9</accession>
<feature type="transmembrane region" description="Helical" evidence="16">
    <location>
        <begin position="308"/>
        <end position="329"/>
    </location>
</feature>
<evidence type="ECO:0000313" key="19">
    <source>
        <dbReference type="Proteomes" id="UP000245216"/>
    </source>
</evidence>
<evidence type="ECO:0000256" key="2">
    <source>
        <dbReference type="ARBA" id="ARBA00004429"/>
    </source>
</evidence>
<dbReference type="InterPro" id="IPR017055">
    <property type="entry name" value="Sig_transdc_His_kinase_DctB"/>
</dbReference>
<keyword evidence="7" id="KW-0808">Transferase</keyword>
<keyword evidence="6" id="KW-0597">Phosphoprotein</keyword>
<dbReference type="InterPro" id="IPR036097">
    <property type="entry name" value="HisK_dim/P_sf"/>
</dbReference>
<evidence type="ECO:0000256" key="5">
    <source>
        <dbReference type="ARBA" id="ARBA00022519"/>
    </source>
</evidence>
<dbReference type="PANTHER" id="PTHR43065:SF46">
    <property type="entry name" value="C4-DICARBOXYLATE TRANSPORT SENSOR PROTEIN DCTB"/>
    <property type="match status" value="1"/>
</dbReference>
<gene>
    <name evidence="18" type="ORF">DF183_05585</name>
</gene>
<organism evidence="18 19">
    <name type="scientific">Alcaligenes faecalis</name>
    <dbReference type="NCBI Taxonomy" id="511"/>
    <lineage>
        <taxon>Bacteria</taxon>
        <taxon>Pseudomonadati</taxon>
        <taxon>Pseudomonadota</taxon>
        <taxon>Betaproteobacteria</taxon>
        <taxon>Burkholderiales</taxon>
        <taxon>Alcaligenaceae</taxon>
        <taxon>Alcaligenes</taxon>
    </lineage>
</organism>
<dbReference type="SUPFAM" id="SSF55874">
    <property type="entry name" value="ATPase domain of HSP90 chaperone/DNA topoisomerase II/histidine kinase"/>
    <property type="match status" value="1"/>
</dbReference>
<keyword evidence="10 18" id="KW-0418">Kinase</keyword>
<dbReference type="InterPro" id="IPR005467">
    <property type="entry name" value="His_kinase_dom"/>
</dbReference>
<dbReference type="SUPFAM" id="SSF47384">
    <property type="entry name" value="Homodimeric domain of signal transducing histidine kinase"/>
    <property type="match status" value="1"/>
</dbReference>
<dbReference type="Gene3D" id="1.10.287.130">
    <property type="match status" value="1"/>
</dbReference>
<dbReference type="Proteomes" id="UP000245216">
    <property type="component" value="Unassembled WGS sequence"/>
</dbReference>
<dbReference type="InterPro" id="IPR029151">
    <property type="entry name" value="Sensor-like_sf"/>
</dbReference>
<keyword evidence="8 16" id="KW-0812">Transmembrane</keyword>
<evidence type="ECO:0000313" key="18">
    <source>
        <dbReference type="EMBL" id="PWE16193.1"/>
    </source>
</evidence>
<dbReference type="SMART" id="SM00387">
    <property type="entry name" value="HATPase_c"/>
    <property type="match status" value="1"/>
</dbReference>
<evidence type="ECO:0000256" key="9">
    <source>
        <dbReference type="ARBA" id="ARBA00022741"/>
    </source>
</evidence>
<dbReference type="AlphaFoldDB" id="A0A2U2BQA9"/>
<keyword evidence="13" id="KW-0902">Two-component regulatory system</keyword>
<dbReference type="Pfam" id="PF02518">
    <property type="entry name" value="HATPase_c"/>
    <property type="match status" value="1"/>
</dbReference>
<keyword evidence="9" id="KW-0547">Nucleotide-binding</keyword>
<evidence type="ECO:0000256" key="8">
    <source>
        <dbReference type="ARBA" id="ARBA00022692"/>
    </source>
</evidence>
<dbReference type="RefSeq" id="WP_109088586.1">
    <property type="nucleotide sequence ID" value="NZ_QEXO01000001.1"/>
</dbReference>
<evidence type="ECO:0000256" key="4">
    <source>
        <dbReference type="ARBA" id="ARBA00022475"/>
    </source>
</evidence>
<evidence type="ECO:0000256" key="7">
    <source>
        <dbReference type="ARBA" id="ARBA00022679"/>
    </source>
</evidence>
<dbReference type="CDD" id="cd12914">
    <property type="entry name" value="PDC1_DGC_like"/>
    <property type="match status" value="1"/>
</dbReference>
<keyword evidence="12 16" id="KW-1133">Transmembrane helix</keyword>
<dbReference type="GO" id="GO:0005886">
    <property type="term" value="C:plasma membrane"/>
    <property type="evidence" value="ECO:0007669"/>
    <property type="project" value="UniProtKB-SubCell"/>
</dbReference>
<keyword evidence="4" id="KW-1003">Cell membrane</keyword>
<feature type="domain" description="Histidine kinase" evidence="17">
    <location>
        <begin position="384"/>
        <end position="598"/>
    </location>
</feature>
<evidence type="ECO:0000256" key="6">
    <source>
        <dbReference type="ARBA" id="ARBA00022553"/>
    </source>
</evidence>
<dbReference type="GO" id="GO:0005524">
    <property type="term" value="F:ATP binding"/>
    <property type="evidence" value="ECO:0007669"/>
    <property type="project" value="UniProtKB-KW"/>
</dbReference>
<dbReference type="InterPro" id="IPR003594">
    <property type="entry name" value="HATPase_dom"/>
</dbReference>
<dbReference type="PIRSF" id="PIRSF036431">
    <property type="entry name" value="STHK_DctB"/>
    <property type="match status" value="1"/>
</dbReference>
<dbReference type="Pfam" id="PF02743">
    <property type="entry name" value="dCache_1"/>
    <property type="match status" value="1"/>
</dbReference>
<evidence type="ECO:0000256" key="13">
    <source>
        <dbReference type="ARBA" id="ARBA00023012"/>
    </source>
</evidence>
<dbReference type="Gene3D" id="6.10.250.3020">
    <property type="match status" value="1"/>
</dbReference>
<comment type="catalytic activity">
    <reaction evidence="1">
        <text>ATP + protein L-histidine = ADP + protein N-phospho-L-histidine.</text>
        <dbReference type="EC" id="2.7.13.3"/>
    </reaction>
</comment>
<proteinExistence type="predicted"/>
<evidence type="ECO:0000256" key="12">
    <source>
        <dbReference type="ARBA" id="ARBA00022989"/>
    </source>
</evidence>
<evidence type="ECO:0000256" key="14">
    <source>
        <dbReference type="ARBA" id="ARBA00023136"/>
    </source>
</evidence>
<dbReference type="PRINTS" id="PR00344">
    <property type="entry name" value="BCTRLSENSOR"/>
</dbReference>
<evidence type="ECO:0000256" key="1">
    <source>
        <dbReference type="ARBA" id="ARBA00000085"/>
    </source>
</evidence>
<dbReference type="GO" id="GO:0000155">
    <property type="term" value="F:phosphorelay sensor kinase activity"/>
    <property type="evidence" value="ECO:0007669"/>
    <property type="project" value="InterPro"/>
</dbReference>
<dbReference type="SUPFAM" id="SSF103190">
    <property type="entry name" value="Sensory domain-like"/>
    <property type="match status" value="1"/>
</dbReference>
<dbReference type="EC" id="2.7.13.3" evidence="3"/>
<dbReference type="FunFam" id="1.10.287.130:FF:000049">
    <property type="entry name" value="C4-dicarboxylate transport sensor protein DctB"/>
    <property type="match status" value="1"/>
</dbReference>
<dbReference type="InterPro" id="IPR003661">
    <property type="entry name" value="HisK_dim/P_dom"/>
</dbReference>
<evidence type="ECO:0000256" key="15">
    <source>
        <dbReference type="ARBA" id="ARBA00073143"/>
    </source>
</evidence>
<evidence type="ECO:0000256" key="16">
    <source>
        <dbReference type="SAM" id="Phobius"/>
    </source>
</evidence>
<sequence>MHLPRFIRLHKVLLLLVLIASLSALAGVMAYRAGESFGLSSLQESGRQRLDLYALTLRHEVEKYEYLPKMLELDQEVVGLLERGTRSSREVSRHLERLNERARTRVIYILGRQGQVLATSNWQEADSYLGEDLSYRHYFTEAREGRPGFFFGVGTTRGEAGYYISSPITQAGQVIGVAVIKVDLDRLQDSWTLAQAPAIVSDHYGVAILSSVPAWKFTANQPLTEDVQLHLRQTRQYNGLPIVPLNLLTQKVLSQDAQLVSLPPDGRASGAEDGTRGLLLAQTIPFGANGWTLTLFLPTDLVYSMARLYAVLAALGLVCLFVMLVSWYLRRQQQRDRTLARVQLERAHAQLERKVEERTRSLEETQAGLIHAGKLAVIGQLSTGLAHELNQPLTALRTLSGNTIRFMERGDLDTVRANLKRINDLVDSMGALTSQLKQFARKSPGHSELTDLSAIIDQALLILEPAIRQHRATIQIQLADDAGVVQCNPNRLEQVIVNLLSNAIDAGASRNTHPVVQLSSQRQGQQVAVRVQDNGPGLSEDARLHLFEPFFTTKESGTGLGLGLAISMSIIQHCEGSLTADNLPGGGAVFTIVLPFPGAEKCTKG</sequence>
<evidence type="ECO:0000256" key="3">
    <source>
        <dbReference type="ARBA" id="ARBA00012438"/>
    </source>
</evidence>
<evidence type="ECO:0000256" key="11">
    <source>
        <dbReference type="ARBA" id="ARBA00022840"/>
    </source>
</evidence>
<comment type="caution">
    <text evidence="18">The sequence shown here is derived from an EMBL/GenBank/DDBJ whole genome shotgun (WGS) entry which is preliminary data.</text>
</comment>
<dbReference type="InterPro" id="IPR004358">
    <property type="entry name" value="Sig_transdc_His_kin-like_C"/>
</dbReference>
<dbReference type="Gene3D" id="3.30.450.20">
    <property type="entry name" value="PAS domain"/>
    <property type="match status" value="2"/>
</dbReference>
<name>A0A2U2BQA9_ALCFA</name>
<comment type="subcellular location">
    <subcellularLocation>
        <location evidence="2">Cell inner membrane</location>
        <topology evidence="2">Multi-pass membrane protein</topology>
    </subcellularLocation>
</comment>
<protein>
    <recommendedName>
        <fullName evidence="15">C4-dicarboxylate transport sensor protein DctB</fullName>
        <ecNumber evidence="3">2.7.13.3</ecNumber>
    </recommendedName>
</protein>
<keyword evidence="11" id="KW-0067">ATP-binding</keyword>
<dbReference type="Gene3D" id="3.30.565.10">
    <property type="entry name" value="Histidine kinase-like ATPase, C-terminal domain"/>
    <property type="match status" value="1"/>
</dbReference>
<reference evidence="18 19" key="1">
    <citation type="submission" date="2018-05" db="EMBL/GenBank/DDBJ databases">
        <title>Genome Sequence of an Efficient Indole-Degrading Bacterium, Alcaligenes sp.YBY.</title>
        <authorList>
            <person name="Yang B."/>
        </authorList>
    </citation>
    <scope>NUCLEOTIDE SEQUENCE [LARGE SCALE GENOMIC DNA]</scope>
    <source>
        <strain evidence="18 19">YBY</strain>
    </source>
</reference>